<dbReference type="GO" id="GO:0032875">
    <property type="term" value="P:regulation of DNA endoreduplication"/>
    <property type="evidence" value="ECO:0007669"/>
    <property type="project" value="InterPro"/>
</dbReference>
<name>B9S3H6_RICCO</name>
<dbReference type="GO" id="GO:0004860">
    <property type="term" value="F:protein kinase inhibitor activity"/>
    <property type="evidence" value="ECO:0007669"/>
    <property type="project" value="UniProtKB-KW"/>
</dbReference>
<dbReference type="STRING" id="3988.B9S3H6"/>
<dbReference type="AlphaFoldDB" id="B9S3H6"/>
<evidence type="ECO:0000256" key="1">
    <source>
        <dbReference type="ARBA" id="ARBA00023013"/>
    </source>
</evidence>
<dbReference type="InterPro" id="IPR040389">
    <property type="entry name" value="SMR"/>
</dbReference>
<gene>
    <name evidence="4" type="ORF">RCOM_0735240</name>
</gene>
<keyword evidence="2" id="KW-0131">Cell cycle</keyword>
<dbReference type="PANTHER" id="PTHR33142:SF15">
    <property type="entry name" value="CYCLIN-DEPENDENT PROTEIN KINASE INHIBITOR SMR4"/>
    <property type="match status" value="1"/>
</dbReference>
<dbReference type="InParanoid" id="B9S3H6"/>
<evidence type="ECO:0000256" key="2">
    <source>
        <dbReference type="ARBA" id="ARBA00023306"/>
    </source>
</evidence>
<keyword evidence="1" id="KW-0649">Protein kinase inhibitor</keyword>
<feature type="region of interest" description="Disordered" evidence="3">
    <location>
        <begin position="1"/>
        <end position="62"/>
    </location>
</feature>
<dbReference type="PANTHER" id="PTHR33142">
    <property type="entry name" value="CYCLIN-DEPENDENT PROTEIN KINASE INHIBITOR SMR13"/>
    <property type="match status" value="1"/>
</dbReference>
<accession>B9S3H6</accession>
<dbReference type="GO" id="GO:0005634">
    <property type="term" value="C:nucleus"/>
    <property type="evidence" value="ECO:0000318"/>
    <property type="project" value="GO_Central"/>
</dbReference>
<dbReference type="Proteomes" id="UP000008311">
    <property type="component" value="Unassembled WGS sequence"/>
</dbReference>
<keyword evidence="5" id="KW-1185">Reference proteome</keyword>
<reference evidence="5" key="1">
    <citation type="journal article" date="2010" name="Nat. Biotechnol.">
        <title>Draft genome sequence of the oilseed species Ricinus communis.</title>
        <authorList>
            <person name="Chan A.P."/>
            <person name="Crabtree J."/>
            <person name="Zhao Q."/>
            <person name="Lorenzi H."/>
            <person name="Orvis J."/>
            <person name="Puiu D."/>
            <person name="Melake-Berhan A."/>
            <person name="Jones K.M."/>
            <person name="Redman J."/>
            <person name="Chen G."/>
            <person name="Cahoon E.B."/>
            <person name="Gedil M."/>
            <person name="Stanke M."/>
            <person name="Haas B.J."/>
            <person name="Wortman J.R."/>
            <person name="Fraser-Liggett C.M."/>
            <person name="Ravel J."/>
            <person name="Rabinowicz P.D."/>
        </authorList>
    </citation>
    <scope>NUCLEOTIDE SEQUENCE [LARGE SCALE GENOMIC DNA]</scope>
    <source>
        <strain evidence="5">cv. Hale</strain>
    </source>
</reference>
<sequence length="82" mass="9133">MEREGCEESPTVMGVGAENENDGCATPIRSDFKIPEPKVCPPPPKKKQLTVGKKRNPPKNGYFQAPELELFFTMNPRRQACA</sequence>
<protein>
    <recommendedName>
        <fullName evidence="6">Cyclin-dependent protein kinase inhibitor</fullName>
    </recommendedName>
</protein>
<organism evidence="4 5">
    <name type="scientific">Ricinus communis</name>
    <name type="common">Castor bean</name>
    <dbReference type="NCBI Taxonomy" id="3988"/>
    <lineage>
        <taxon>Eukaryota</taxon>
        <taxon>Viridiplantae</taxon>
        <taxon>Streptophyta</taxon>
        <taxon>Embryophyta</taxon>
        <taxon>Tracheophyta</taxon>
        <taxon>Spermatophyta</taxon>
        <taxon>Magnoliopsida</taxon>
        <taxon>eudicotyledons</taxon>
        <taxon>Gunneridae</taxon>
        <taxon>Pentapetalae</taxon>
        <taxon>rosids</taxon>
        <taxon>fabids</taxon>
        <taxon>Malpighiales</taxon>
        <taxon>Euphorbiaceae</taxon>
        <taxon>Acalyphoideae</taxon>
        <taxon>Acalypheae</taxon>
        <taxon>Ricinus</taxon>
    </lineage>
</organism>
<evidence type="ECO:0000313" key="4">
    <source>
        <dbReference type="EMBL" id="EEF41958.1"/>
    </source>
</evidence>
<proteinExistence type="predicted"/>
<evidence type="ECO:0008006" key="6">
    <source>
        <dbReference type="Google" id="ProtNLM"/>
    </source>
</evidence>
<feature type="compositionally biased region" description="Basic residues" evidence="3">
    <location>
        <begin position="44"/>
        <end position="57"/>
    </location>
</feature>
<dbReference type="eggNOG" id="ENOG502SF6U">
    <property type="taxonomic scope" value="Eukaryota"/>
</dbReference>
<evidence type="ECO:0000256" key="3">
    <source>
        <dbReference type="SAM" id="MobiDB-lite"/>
    </source>
</evidence>
<evidence type="ECO:0000313" key="5">
    <source>
        <dbReference type="Proteomes" id="UP000008311"/>
    </source>
</evidence>
<dbReference type="EMBL" id="EQ973857">
    <property type="protein sequence ID" value="EEF41958.1"/>
    <property type="molecule type" value="Genomic_DNA"/>
</dbReference>